<dbReference type="OMA" id="WNSEVWT"/>
<gene>
    <name evidence="3" type="ORF">TCLT_LOCUS2288</name>
</gene>
<evidence type="ECO:0000313" key="5">
    <source>
        <dbReference type="WBParaSite" id="TCLT_0000228701-mRNA-1"/>
    </source>
</evidence>
<evidence type="ECO:0000313" key="4">
    <source>
        <dbReference type="Proteomes" id="UP000276776"/>
    </source>
</evidence>
<dbReference type="InterPro" id="IPR035984">
    <property type="entry name" value="Acyl-CoA-binding_sf"/>
</dbReference>
<feature type="domain" description="ACB" evidence="2">
    <location>
        <begin position="1"/>
        <end position="88"/>
    </location>
</feature>
<dbReference type="Pfam" id="PF00887">
    <property type="entry name" value="ACBP"/>
    <property type="match status" value="1"/>
</dbReference>
<organism evidence="5">
    <name type="scientific">Thelazia callipaeda</name>
    <name type="common">Oriental eyeworm</name>
    <name type="synonym">Parasitic nematode</name>
    <dbReference type="NCBI Taxonomy" id="103827"/>
    <lineage>
        <taxon>Eukaryota</taxon>
        <taxon>Metazoa</taxon>
        <taxon>Ecdysozoa</taxon>
        <taxon>Nematoda</taxon>
        <taxon>Chromadorea</taxon>
        <taxon>Rhabditida</taxon>
        <taxon>Spirurina</taxon>
        <taxon>Spiruromorpha</taxon>
        <taxon>Thelazioidea</taxon>
        <taxon>Thelaziidae</taxon>
        <taxon>Thelazia</taxon>
    </lineage>
</organism>
<evidence type="ECO:0000259" key="2">
    <source>
        <dbReference type="PROSITE" id="PS51228"/>
    </source>
</evidence>
<dbReference type="AlphaFoldDB" id="A0A0N5CPY7"/>
<reference evidence="5" key="1">
    <citation type="submission" date="2017-02" db="UniProtKB">
        <authorList>
            <consortium name="WormBaseParasite"/>
        </authorList>
    </citation>
    <scope>IDENTIFICATION</scope>
</reference>
<keyword evidence="1" id="KW-0446">Lipid-binding</keyword>
<dbReference type="GO" id="GO:0006631">
    <property type="term" value="P:fatty acid metabolic process"/>
    <property type="evidence" value="ECO:0007669"/>
    <property type="project" value="TreeGrafter"/>
</dbReference>
<evidence type="ECO:0000313" key="3">
    <source>
        <dbReference type="EMBL" id="VDM98162.1"/>
    </source>
</evidence>
<dbReference type="WBParaSite" id="TCLT_0000228701-mRNA-1">
    <property type="protein sequence ID" value="TCLT_0000228701-mRNA-1"/>
    <property type="gene ID" value="TCLT_0000228701"/>
</dbReference>
<reference evidence="3 4" key="2">
    <citation type="submission" date="2018-11" db="EMBL/GenBank/DDBJ databases">
        <authorList>
            <consortium name="Pathogen Informatics"/>
        </authorList>
    </citation>
    <scope>NUCLEOTIDE SEQUENCE [LARGE SCALE GENOMIC DNA]</scope>
</reference>
<dbReference type="Gene3D" id="1.20.80.10">
    <property type="match status" value="1"/>
</dbReference>
<name>A0A0N5CPY7_THECL</name>
<accession>A0A0N5CPY7</accession>
<dbReference type="STRING" id="103827.A0A0N5CPY7"/>
<dbReference type="PANTHER" id="PTHR23310">
    <property type="entry name" value="ACYL-COA-BINDING PROTEIN, ACBP"/>
    <property type="match status" value="1"/>
</dbReference>
<proteinExistence type="predicted"/>
<sequence length="104" mass="12543">MNFETSAEEMRRLDVKLNDYEQLQLYGLYKQAIHGDIPSPNDYPPPQFNDIWNLNKYDAWLKNKGKNRKQCEEEYVEIAQTMIKKYGRKIARCKWNCEVWTADY</sequence>
<dbReference type="OrthoDB" id="346910at2759"/>
<dbReference type="Proteomes" id="UP000276776">
    <property type="component" value="Unassembled WGS sequence"/>
</dbReference>
<dbReference type="GO" id="GO:0000062">
    <property type="term" value="F:fatty-acyl-CoA binding"/>
    <property type="evidence" value="ECO:0007669"/>
    <property type="project" value="InterPro"/>
</dbReference>
<dbReference type="InterPro" id="IPR014352">
    <property type="entry name" value="FERM/acyl-CoA-bd_prot_sf"/>
</dbReference>
<protein>
    <submittedName>
        <fullName evidence="5">ACB domain-containing protein</fullName>
    </submittedName>
</protein>
<dbReference type="InterPro" id="IPR000582">
    <property type="entry name" value="Acyl-CoA-binding_protein"/>
</dbReference>
<dbReference type="SUPFAM" id="SSF47027">
    <property type="entry name" value="Acyl-CoA binding protein"/>
    <property type="match status" value="1"/>
</dbReference>
<dbReference type="PROSITE" id="PS51228">
    <property type="entry name" value="ACB_2"/>
    <property type="match status" value="1"/>
</dbReference>
<evidence type="ECO:0000256" key="1">
    <source>
        <dbReference type="ARBA" id="ARBA00023121"/>
    </source>
</evidence>
<dbReference type="EMBL" id="UYYF01000436">
    <property type="protein sequence ID" value="VDM98162.1"/>
    <property type="molecule type" value="Genomic_DNA"/>
</dbReference>
<keyword evidence="4" id="KW-1185">Reference proteome</keyword>
<dbReference type="PANTHER" id="PTHR23310:SF138">
    <property type="entry name" value="ACB DOMAIN-CONTAINING PROTEIN"/>
    <property type="match status" value="1"/>
</dbReference>